<dbReference type="InterPro" id="IPR017871">
    <property type="entry name" value="ABC_transporter-like_CS"/>
</dbReference>
<keyword evidence="2" id="KW-0813">Transport</keyword>
<protein>
    <submittedName>
        <fullName evidence="6">ABC transporter, ATP-binding protein</fullName>
    </submittedName>
</protein>
<keyword evidence="3" id="KW-0547">Nucleotide-binding</keyword>
<dbReference type="SMART" id="SM00382">
    <property type="entry name" value="AAA"/>
    <property type="match status" value="1"/>
</dbReference>
<dbReference type="PROSITE" id="PS00211">
    <property type="entry name" value="ABC_TRANSPORTER_1"/>
    <property type="match status" value="1"/>
</dbReference>
<evidence type="ECO:0000313" key="7">
    <source>
        <dbReference type="Proteomes" id="UP000005926"/>
    </source>
</evidence>
<evidence type="ECO:0000259" key="5">
    <source>
        <dbReference type="PROSITE" id="PS50893"/>
    </source>
</evidence>
<dbReference type="AlphaFoldDB" id="C8NDN9"/>
<keyword evidence="4 6" id="KW-0067">ATP-binding</keyword>
<dbReference type="HOGENOM" id="CLU_000604_1_22_9"/>
<gene>
    <name evidence="6" type="ORF">HMPREF0444_0034</name>
</gene>
<dbReference type="eggNOG" id="COG1136">
    <property type="taxonomic scope" value="Bacteria"/>
</dbReference>
<proteinExistence type="inferred from homology"/>
<comment type="similarity">
    <text evidence="1">Belongs to the ABC transporter superfamily.</text>
</comment>
<dbReference type="PROSITE" id="PS50893">
    <property type="entry name" value="ABC_TRANSPORTER_2"/>
    <property type="match status" value="1"/>
</dbReference>
<name>C8NDN9_9LACT</name>
<dbReference type="InterPro" id="IPR003439">
    <property type="entry name" value="ABC_transporter-like_ATP-bd"/>
</dbReference>
<dbReference type="Proteomes" id="UP000005926">
    <property type="component" value="Unassembled WGS sequence"/>
</dbReference>
<dbReference type="InterPro" id="IPR017911">
    <property type="entry name" value="MacB-like_ATP-bd"/>
</dbReference>
<dbReference type="GO" id="GO:0016887">
    <property type="term" value="F:ATP hydrolysis activity"/>
    <property type="evidence" value="ECO:0007669"/>
    <property type="project" value="InterPro"/>
</dbReference>
<dbReference type="InterPro" id="IPR003593">
    <property type="entry name" value="AAA+_ATPase"/>
</dbReference>
<comment type="caution">
    <text evidence="6">The sequence shown here is derived from an EMBL/GenBank/DDBJ whole genome shotgun (WGS) entry which is preliminary data.</text>
</comment>
<dbReference type="EMBL" id="ACKZ01000003">
    <property type="protein sequence ID" value="EEW38262.1"/>
    <property type="molecule type" value="Genomic_DNA"/>
</dbReference>
<dbReference type="CDD" id="cd03255">
    <property type="entry name" value="ABC_MJ0796_LolCDE_FtsE"/>
    <property type="match status" value="1"/>
</dbReference>
<evidence type="ECO:0000256" key="2">
    <source>
        <dbReference type="ARBA" id="ARBA00022448"/>
    </source>
</evidence>
<dbReference type="Pfam" id="PF00005">
    <property type="entry name" value="ABC_tran"/>
    <property type="match status" value="1"/>
</dbReference>
<dbReference type="STRING" id="638301.HMPREF0444_0034"/>
<keyword evidence="7" id="KW-1185">Reference proteome</keyword>
<dbReference type="PANTHER" id="PTHR24220">
    <property type="entry name" value="IMPORT ATP-BINDING PROTEIN"/>
    <property type="match status" value="1"/>
</dbReference>
<evidence type="ECO:0000256" key="4">
    <source>
        <dbReference type="ARBA" id="ARBA00022840"/>
    </source>
</evidence>
<feature type="domain" description="ABC transporter" evidence="5">
    <location>
        <begin position="4"/>
        <end position="215"/>
    </location>
</feature>
<organism evidence="6 7">
    <name type="scientific">Granulicatella adiacens ATCC 49175</name>
    <dbReference type="NCBI Taxonomy" id="638301"/>
    <lineage>
        <taxon>Bacteria</taxon>
        <taxon>Bacillati</taxon>
        <taxon>Bacillota</taxon>
        <taxon>Bacilli</taxon>
        <taxon>Lactobacillales</taxon>
        <taxon>Carnobacteriaceae</taxon>
        <taxon>Granulicatella</taxon>
    </lineage>
</organism>
<evidence type="ECO:0000256" key="3">
    <source>
        <dbReference type="ARBA" id="ARBA00022741"/>
    </source>
</evidence>
<evidence type="ECO:0000313" key="6">
    <source>
        <dbReference type="EMBL" id="EEW38262.1"/>
    </source>
</evidence>
<dbReference type="GeneID" id="78411696"/>
<dbReference type="SUPFAM" id="SSF52540">
    <property type="entry name" value="P-loop containing nucleoside triphosphate hydrolases"/>
    <property type="match status" value="1"/>
</dbReference>
<reference evidence="6 7" key="1">
    <citation type="submission" date="2009-08" db="EMBL/GenBank/DDBJ databases">
        <authorList>
            <person name="Muzny D."/>
            <person name="Qin X."/>
            <person name="Deng J."/>
            <person name="Jiang H."/>
            <person name="Liu Y."/>
            <person name="Qu J."/>
            <person name="Song X.-Z."/>
            <person name="Zhang L."/>
            <person name="Thornton R."/>
            <person name="Coyle M."/>
            <person name="Francisco L."/>
            <person name="Jackson L."/>
            <person name="Javaid M."/>
            <person name="Korchina V."/>
            <person name="Kovar C."/>
            <person name="Mata R."/>
            <person name="Mathew T."/>
            <person name="Ngo R."/>
            <person name="Nguyen L."/>
            <person name="Nguyen N."/>
            <person name="Okwuonu G."/>
            <person name="Ongeri F."/>
            <person name="Pham C."/>
            <person name="Simmons D."/>
            <person name="Wilczek-Boney K."/>
            <person name="Hale W."/>
            <person name="Jakkamsetti A."/>
            <person name="Pham P."/>
            <person name="Ruth R."/>
            <person name="San Lucas F."/>
            <person name="Warren J."/>
            <person name="Zhang J."/>
            <person name="Zhao Z."/>
            <person name="Zhou C."/>
            <person name="Zhu D."/>
            <person name="Lee S."/>
            <person name="Bess C."/>
            <person name="Blankenburg K."/>
            <person name="Forbes L."/>
            <person name="Fu Q."/>
            <person name="Gubbala S."/>
            <person name="Hirani K."/>
            <person name="Jayaseelan J.C."/>
            <person name="Lara F."/>
            <person name="Munidasa M."/>
            <person name="Palculict T."/>
            <person name="Patil S."/>
            <person name="Pu L.-L."/>
            <person name="Saada N."/>
            <person name="Tang L."/>
            <person name="Weissenberger G."/>
            <person name="Zhu Y."/>
            <person name="Hemphill L."/>
            <person name="Shang Y."/>
            <person name="Youmans B."/>
            <person name="Ayvaz T."/>
            <person name="Ross M."/>
            <person name="Santibanez J."/>
            <person name="Aqrawi P."/>
            <person name="Gross S."/>
            <person name="Joshi V."/>
            <person name="Fowler G."/>
            <person name="Nazareth L."/>
            <person name="Reid J."/>
            <person name="Worley K."/>
            <person name="Petrosino J."/>
            <person name="Highlander S."/>
            <person name="Gibbs R."/>
        </authorList>
    </citation>
    <scope>NUCLEOTIDE SEQUENCE [LARGE SCALE GENOMIC DNA]</scope>
    <source>
        <strain evidence="6 7">ATCC 49175</strain>
    </source>
</reference>
<dbReference type="PANTHER" id="PTHR24220:SF689">
    <property type="entry name" value="LIPOPROTEIN-RELEASING SYSTEM ATP-BINDING PROTEIN LOLD"/>
    <property type="match status" value="1"/>
</dbReference>
<dbReference type="Gene3D" id="3.40.50.300">
    <property type="entry name" value="P-loop containing nucleotide triphosphate hydrolases"/>
    <property type="match status" value="1"/>
</dbReference>
<sequence>MSVLSLENIYYRYENAQKYVLKDLNAQFEEGKFIAVVGKSGAGKSTFLSLLAGLDSPTKGKVLFKGEDIAKGSYSDHRRDHICLVFQNYNLIDYLTPLENVKLVNEKADKEILLKLGLGEELIHRNVLKLSGGQQQRVAIARALVSKAPIILADEPTGNLDEGTAAEIIDILKMAAHESGKCVVVVTHSPQVADACDEVLTLEEGQLKKSKGKKG</sequence>
<dbReference type="InterPro" id="IPR015854">
    <property type="entry name" value="ABC_transpr_LolD-like"/>
</dbReference>
<evidence type="ECO:0000256" key="1">
    <source>
        <dbReference type="ARBA" id="ARBA00005417"/>
    </source>
</evidence>
<dbReference type="GO" id="GO:0022857">
    <property type="term" value="F:transmembrane transporter activity"/>
    <property type="evidence" value="ECO:0007669"/>
    <property type="project" value="TreeGrafter"/>
</dbReference>
<dbReference type="GO" id="GO:0005524">
    <property type="term" value="F:ATP binding"/>
    <property type="evidence" value="ECO:0007669"/>
    <property type="project" value="UniProtKB-KW"/>
</dbReference>
<accession>C8NDN9</accession>
<dbReference type="GO" id="GO:0005886">
    <property type="term" value="C:plasma membrane"/>
    <property type="evidence" value="ECO:0007669"/>
    <property type="project" value="TreeGrafter"/>
</dbReference>
<dbReference type="RefSeq" id="WP_005604905.1">
    <property type="nucleotide sequence ID" value="NZ_CP102283.1"/>
</dbReference>
<dbReference type="InterPro" id="IPR027417">
    <property type="entry name" value="P-loop_NTPase"/>
</dbReference>